<protein>
    <recommendedName>
        <fullName evidence="2">GCN5-related N-acetyltransferase</fullName>
    </recommendedName>
</protein>
<dbReference type="Gene3D" id="3.40.630.30">
    <property type="match status" value="1"/>
</dbReference>
<sequence length="140" mass="16149">MIKIVENDKEKNDALNIRKEVFVKEQGVALEAEIDKFEDIAKHVILYHENQPAAVGRYRAYEDGLAKVERVAVLKPFRSFGYGKDVMNFINEKAKEDGFIGTALNGQSHAKVFYEKLGYKAEGEEFLEENIPHFYMKKLF</sequence>
<evidence type="ECO:0000259" key="3">
    <source>
        <dbReference type="PROSITE" id="PS51186"/>
    </source>
</evidence>
<dbReference type="SUPFAM" id="SSF55729">
    <property type="entry name" value="Acyl-CoA N-acyltransferases (Nat)"/>
    <property type="match status" value="1"/>
</dbReference>
<accession>A0AAX3W7V2</accession>
<comment type="similarity">
    <text evidence="1">Belongs to the UPF0039 (ElaA) family.</text>
</comment>
<proteinExistence type="inferred from homology"/>
<evidence type="ECO:0000313" key="5">
    <source>
        <dbReference type="Proteomes" id="UP001223261"/>
    </source>
</evidence>
<evidence type="ECO:0000256" key="2">
    <source>
        <dbReference type="ARBA" id="ARBA00029740"/>
    </source>
</evidence>
<keyword evidence="4" id="KW-0012">Acyltransferase</keyword>
<reference evidence="4" key="1">
    <citation type="journal article" date="2023" name="Antibiotics">
        <title>Prevalence and Molecular Characterization of Methicillin-Resistant Staphylococci (MRS) and Mammaliicocci (MRM) in Dromedary Camels from Algeria: First Detection of SCCmec-mecC Hybrid in Methicillin-Resistant Mammaliicoccus lentus.</title>
        <authorList>
            <person name="Belhout C."/>
            <person name="Boyen F."/>
            <person name="Vereecke N."/>
            <person name="Theuns S."/>
            <person name="Taibi N."/>
            <person name="Stegger M."/>
            <person name="de la Fe-Rodriguez P.Y."/>
            <person name="Bouayad L."/>
            <person name="Elgroud R."/>
            <person name="Butaye P."/>
        </authorList>
    </citation>
    <scope>NUCLEOTIDE SEQUENCE</scope>
    <source>
        <strain evidence="4">7048</strain>
    </source>
</reference>
<dbReference type="Proteomes" id="UP001223261">
    <property type="component" value="Chromosome"/>
</dbReference>
<evidence type="ECO:0000313" key="4">
    <source>
        <dbReference type="EMBL" id="WHI60981.1"/>
    </source>
</evidence>
<gene>
    <name evidence="4" type="ORF">PYH69_04945</name>
</gene>
<feature type="domain" description="N-acetyltransferase" evidence="3">
    <location>
        <begin position="2"/>
        <end position="140"/>
    </location>
</feature>
<dbReference type="GeneID" id="99677196"/>
<dbReference type="GO" id="GO:0004343">
    <property type="term" value="F:glucosamine 6-phosphate N-acetyltransferase activity"/>
    <property type="evidence" value="ECO:0007669"/>
    <property type="project" value="TreeGrafter"/>
</dbReference>
<dbReference type="PANTHER" id="PTHR13355">
    <property type="entry name" value="GLUCOSAMINE 6-PHOSPHATE N-ACETYLTRANSFERASE"/>
    <property type="match status" value="1"/>
</dbReference>
<evidence type="ECO:0000256" key="1">
    <source>
        <dbReference type="ARBA" id="ARBA00009623"/>
    </source>
</evidence>
<keyword evidence="4" id="KW-0808">Transferase</keyword>
<dbReference type="Pfam" id="PF13673">
    <property type="entry name" value="Acetyltransf_10"/>
    <property type="match status" value="1"/>
</dbReference>
<dbReference type="InterPro" id="IPR016181">
    <property type="entry name" value="Acyl_CoA_acyltransferase"/>
</dbReference>
<dbReference type="PROSITE" id="PS51186">
    <property type="entry name" value="GNAT"/>
    <property type="match status" value="1"/>
</dbReference>
<organism evidence="4 5">
    <name type="scientific">Mammaliicoccus lentus</name>
    <name type="common">Staphylococcus lentus</name>
    <dbReference type="NCBI Taxonomy" id="42858"/>
    <lineage>
        <taxon>Bacteria</taxon>
        <taxon>Bacillati</taxon>
        <taxon>Bacillota</taxon>
        <taxon>Bacilli</taxon>
        <taxon>Bacillales</taxon>
        <taxon>Staphylococcaceae</taxon>
        <taxon>Mammaliicoccus</taxon>
    </lineage>
</organism>
<dbReference type="EMBL" id="CP118848">
    <property type="protein sequence ID" value="WHI60981.1"/>
    <property type="molecule type" value="Genomic_DNA"/>
</dbReference>
<dbReference type="PANTHER" id="PTHR13355:SF11">
    <property type="entry name" value="GLUCOSAMINE 6-PHOSPHATE N-ACETYLTRANSFERASE"/>
    <property type="match status" value="1"/>
</dbReference>
<name>A0AAX3W7V2_MAMLE</name>
<dbReference type="InterPro" id="IPR039143">
    <property type="entry name" value="GNPNAT1-like"/>
</dbReference>
<dbReference type="CDD" id="cd04301">
    <property type="entry name" value="NAT_SF"/>
    <property type="match status" value="1"/>
</dbReference>
<dbReference type="RefSeq" id="WP_064205002.1">
    <property type="nucleotide sequence ID" value="NZ_CABIVY010000033.1"/>
</dbReference>
<dbReference type="InterPro" id="IPR000182">
    <property type="entry name" value="GNAT_dom"/>
</dbReference>
<dbReference type="AlphaFoldDB" id="A0AAX3W7V2"/>